<dbReference type="KEGG" id="tva:4761776"/>
<dbReference type="AlphaFoldDB" id="A2ETP7"/>
<dbReference type="Gene3D" id="3.40.50.300">
    <property type="entry name" value="P-loop containing nucleotide triphosphate hydrolases"/>
    <property type="match status" value="2"/>
</dbReference>
<dbReference type="InterPro" id="IPR000629">
    <property type="entry name" value="RNA-helicase_DEAD-box_CS"/>
</dbReference>
<evidence type="ECO:0000313" key="11">
    <source>
        <dbReference type="Proteomes" id="UP000001542"/>
    </source>
</evidence>
<dbReference type="Pfam" id="PF00271">
    <property type="entry name" value="Helicase_C"/>
    <property type="match status" value="1"/>
</dbReference>
<dbReference type="Pfam" id="PF00270">
    <property type="entry name" value="DEAD"/>
    <property type="match status" value="1"/>
</dbReference>
<feature type="domain" description="Helicase ATP-binding" evidence="8">
    <location>
        <begin position="48"/>
        <end position="233"/>
    </location>
</feature>
<keyword evidence="2 6" id="KW-0378">Hydrolase</keyword>
<dbReference type="SMR" id="A2ETP7"/>
<reference evidence="10" key="1">
    <citation type="submission" date="2006-10" db="EMBL/GenBank/DDBJ databases">
        <authorList>
            <person name="Amadeo P."/>
            <person name="Zhao Q."/>
            <person name="Wortman J."/>
            <person name="Fraser-Liggett C."/>
            <person name="Carlton J."/>
        </authorList>
    </citation>
    <scope>NUCLEOTIDE SEQUENCE</scope>
    <source>
        <strain evidence="10">G3</strain>
    </source>
</reference>
<dbReference type="SMART" id="SM00487">
    <property type="entry name" value="DEXDc"/>
    <property type="match status" value="1"/>
</dbReference>
<comment type="function">
    <text evidence="7">RNA helicase.</text>
</comment>
<dbReference type="PROSITE" id="PS51194">
    <property type="entry name" value="HELICASE_CTER"/>
    <property type="match status" value="1"/>
</dbReference>
<feature type="domain" description="Helicase C-terminal" evidence="9">
    <location>
        <begin position="266"/>
        <end position="462"/>
    </location>
</feature>
<dbReference type="Proteomes" id="UP000001542">
    <property type="component" value="Unassembled WGS sequence"/>
</dbReference>
<dbReference type="OrthoDB" id="422663at2759"/>
<dbReference type="PROSITE" id="PS00039">
    <property type="entry name" value="DEAD_ATP_HELICASE"/>
    <property type="match status" value="1"/>
</dbReference>
<evidence type="ECO:0000256" key="6">
    <source>
        <dbReference type="RuleBase" id="RU000492"/>
    </source>
</evidence>
<dbReference type="EMBL" id="DS113489">
    <property type="protein sequence ID" value="EAY03928.1"/>
    <property type="molecule type" value="Genomic_DNA"/>
</dbReference>
<dbReference type="InterPro" id="IPR014001">
    <property type="entry name" value="Helicase_ATP-bd"/>
</dbReference>
<evidence type="ECO:0000256" key="1">
    <source>
        <dbReference type="ARBA" id="ARBA00022741"/>
    </source>
</evidence>
<dbReference type="GO" id="GO:0016887">
    <property type="term" value="F:ATP hydrolysis activity"/>
    <property type="evidence" value="ECO:0007669"/>
    <property type="project" value="RHEA"/>
</dbReference>
<dbReference type="PANTHER" id="PTHR24031">
    <property type="entry name" value="RNA HELICASE"/>
    <property type="match status" value="1"/>
</dbReference>
<evidence type="ECO:0000256" key="5">
    <source>
        <dbReference type="ARBA" id="ARBA00022884"/>
    </source>
</evidence>
<dbReference type="InterPro" id="IPR027417">
    <property type="entry name" value="P-loop_NTPase"/>
</dbReference>
<protein>
    <recommendedName>
        <fullName evidence="7">ATP-dependent RNA helicase</fullName>
        <ecNumber evidence="7">3.6.4.13</ecNumber>
    </recommendedName>
</protein>
<keyword evidence="3 6" id="KW-0347">Helicase</keyword>
<keyword evidence="11" id="KW-1185">Reference proteome</keyword>
<dbReference type="GO" id="GO:0005634">
    <property type="term" value="C:nucleus"/>
    <property type="evidence" value="ECO:0000318"/>
    <property type="project" value="GO_Central"/>
</dbReference>
<keyword evidence="4 6" id="KW-0067">ATP-binding</keyword>
<dbReference type="SMART" id="SM00490">
    <property type="entry name" value="HELICc"/>
    <property type="match status" value="1"/>
</dbReference>
<dbReference type="RefSeq" id="XP_001316151.1">
    <property type="nucleotide sequence ID" value="XM_001316116.1"/>
</dbReference>
<evidence type="ECO:0000259" key="8">
    <source>
        <dbReference type="PROSITE" id="PS51192"/>
    </source>
</evidence>
<evidence type="ECO:0000259" key="9">
    <source>
        <dbReference type="PROSITE" id="PS51194"/>
    </source>
</evidence>
<dbReference type="EC" id="3.6.4.13" evidence="7"/>
<sequence>MTETRSSPLETGLFSDVDIKAADIDSRLMSVLEKKGFSKLTNIQAESIKAINNSRDALICANTGTGKTLSYLLPIFTNLAKEFPDIKREMGCLALIVVPTRELCLQIETVVQDLRSKMNFIVAGTLLGGEQTNVEKKALRKGLNVIITTPGRLTYHLQNSQNLTFDYFRYFVLDEADRLLSEGFQNQLVQIINLIKGKSSQSGAKYHSILVSATLTSSIESLSSIALSDPVRIGSIISKNYSVPDSILQRVVSVELKDKLLALLLLLKKYYTQIPEMKAIVFLSTISEVDFYATFFSYFNFLTPQEREDKGLPPRKFMVNDSSKPTIRDHHPTTDNDEVGGFSPFLNAEIYKLHGNLEQTDRNKTISKYTASKDALLFCTNVAARGIDIPDVQLIVQYEAPVETEDYVHRIGRTARIGEDGVSYLFLQDYEMGFVNKLTNMGIKIKNYNFSEIVQKGVSAMKGRNLEKCTFGIKMEIFSTVKSNNLSDIACYAWQSAVQSYRTYRREDRVYFDSRKLHLGHLANVFGLEKTPSQISDFLNEDYELKKSLNEPVQKKEMLPAFEEQTSEFI</sequence>
<dbReference type="InterPro" id="IPR025313">
    <property type="entry name" value="SPB4-like_CTE"/>
</dbReference>
<dbReference type="VEuPathDB" id="TrichDB:TVAGG3_0046490"/>
<dbReference type="GO" id="GO:0003723">
    <property type="term" value="F:RNA binding"/>
    <property type="evidence" value="ECO:0007669"/>
    <property type="project" value="UniProtKB-UniRule"/>
</dbReference>
<dbReference type="OMA" id="IHEQICE"/>
<evidence type="ECO:0000313" key="10">
    <source>
        <dbReference type="EMBL" id="EAY03928.1"/>
    </source>
</evidence>
<dbReference type="InterPro" id="IPR011545">
    <property type="entry name" value="DEAD/DEAH_box_helicase_dom"/>
</dbReference>
<evidence type="ECO:0000256" key="2">
    <source>
        <dbReference type="ARBA" id="ARBA00022801"/>
    </source>
</evidence>
<organism evidence="10 11">
    <name type="scientific">Trichomonas vaginalis (strain ATCC PRA-98 / G3)</name>
    <dbReference type="NCBI Taxonomy" id="412133"/>
    <lineage>
        <taxon>Eukaryota</taxon>
        <taxon>Metamonada</taxon>
        <taxon>Parabasalia</taxon>
        <taxon>Trichomonadida</taxon>
        <taxon>Trichomonadidae</taxon>
        <taxon>Trichomonas</taxon>
    </lineage>
</organism>
<dbReference type="STRING" id="5722.A2ETP7"/>
<reference evidence="10" key="2">
    <citation type="journal article" date="2007" name="Science">
        <title>Draft genome sequence of the sexually transmitted pathogen Trichomonas vaginalis.</title>
        <authorList>
            <person name="Carlton J.M."/>
            <person name="Hirt R.P."/>
            <person name="Silva J.C."/>
            <person name="Delcher A.L."/>
            <person name="Schatz M."/>
            <person name="Zhao Q."/>
            <person name="Wortman J.R."/>
            <person name="Bidwell S.L."/>
            <person name="Alsmark U.C.M."/>
            <person name="Besteiro S."/>
            <person name="Sicheritz-Ponten T."/>
            <person name="Noel C.J."/>
            <person name="Dacks J.B."/>
            <person name="Foster P.G."/>
            <person name="Simillion C."/>
            <person name="Van de Peer Y."/>
            <person name="Miranda-Saavedra D."/>
            <person name="Barton G.J."/>
            <person name="Westrop G.D."/>
            <person name="Mueller S."/>
            <person name="Dessi D."/>
            <person name="Fiori P.L."/>
            <person name="Ren Q."/>
            <person name="Paulsen I."/>
            <person name="Zhang H."/>
            <person name="Bastida-Corcuera F.D."/>
            <person name="Simoes-Barbosa A."/>
            <person name="Brown M.T."/>
            <person name="Hayes R.D."/>
            <person name="Mukherjee M."/>
            <person name="Okumura C.Y."/>
            <person name="Schneider R."/>
            <person name="Smith A.J."/>
            <person name="Vanacova S."/>
            <person name="Villalvazo M."/>
            <person name="Haas B.J."/>
            <person name="Pertea M."/>
            <person name="Feldblyum T.V."/>
            <person name="Utterback T.R."/>
            <person name="Shu C.L."/>
            <person name="Osoegawa K."/>
            <person name="de Jong P.J."/>
            <person name="Hrdy I."/>
            <person name="Horvathova L."/>
            <person name="Zubacova Z."/>
            <person name="Dolezal P."/>
            <person name="Malik S.B."/>
            <person name="Logsdon J.M. Jr."/>
            <person name="Henze K."/>
            <person name="Gupta A."/>
            <person name="Wang C.C."/>
            <person name="Dunne R.L."/>
            <person name="Upcroft J.A."/>
            <person name="Upcroft P."/>
            <person name="White O."/>
            <person name="Salzberg S.L."/>
            <person name="Tang P."/>
            <person name="Chiu C.-H."/>
            <person name="Lee Y.-S."/>
            <person name="Embley T.M."/>
            <person name="Coombs G.H."/>
            <person name="Mottram J.C."/>
            <person name="Tachezy J."/>
            <person name="Fraser-Liggett C.M."/>
            <person name="Johnson P.J."/>
        </authorList>
    </citation>
    <scope>NUCLEOTIDE SEQUENCE [LARGE SCALE GENOMIC DNA]</scope>
    <source>
        <strain evidence="10">G3</strain>
    </source>
</reference>
<comment type="domain">
    <text evidence="7">The Q motif is unique to and characteristic of the DEAD box family of RNA helicases and controls ATP binding and hydrolysis.</text>
</comment>
<dbReference type="InterPro" id="IPR001650">
    <property type="entry name" value="Helicase_C-like"/>
</dbReference>
<comment type="catalytic activity">
    <reaction evidence="7">
        <text>ATP + H2O = ADP + phosphate + H(+)</text>
        <dbReference type="Rhea" id="RHEA:13065"/>
        <dbReference type="ChEBI" id="CHEBI:15377"/>
        <dbReference type="ChEBI" id="CHEBI:15378"/>
        <dbReference type="ChEBI" id="CHEBI:30616"/>
        <dbReference type="ChEBI" id="CHEBI:43474"/>
        <dbReference type="ChEBI" id="CHEBI:456216"/>
        <dbReference type="EC" id="3.6.4.13"/>
    </reaction>
</comment>
<dbReference type="eggNOG" id="KOG0348">
    <property type="taxonomic scope" value="Eukaryota"/>
</dbReference>
<dbReference type="GO" id="GO:0042254">
    <property type="term" value="P:ribosome biogenesis"/>
    <property type="evidence" value="ECO:0000318"/>
    <property type="project" value="GO_Central"/>
</dbReference>
<dbReference type="InParanoid" id="A2ETP7"/>
<comment type="similarity">
    <text evidence="6">Belongs to the DEAD box helicase family.</text>
</comment>
<dbReference type="FunCoup" id="A2ETP7">
    <property type="interactions" value="532"/>
</dbReference>
<dbReference type="PROSITE" id="PS51192">
    <property type="entry name" value="HELICASE_ATP_BIND_1"/>
    <property type="match status" value="1"/>
</dbReference>
<dbReference type="CDD" id="cd18787">
    <property type="entry name" value="SF2_C_DEAD"/>
    <property type="match status" value="1"/>
</dbReference>
<evidence type="ECO:0000256" key="3">
    <source>
        <dbReference type="ARBA" id="ARBA00022806"/>
    </source>
</evidence>
<dbReference type="SMART" id="SM01178">
    <property type="entry name" value="DUF4217"/>
    <property type="match status" value="1"/>
</dbReference>
<dbReference type="SUPFAM" id="SSF52540">
    <property type="entry name" value="P-loop containing nucleoside triphosphate hydrolases"/>
    <property type="match status" value="1"/>
</dbReference>
<proteinExistence type="inferred from homology"/>
<dbReference type="GO" id="GO:0003724">
    <property type="term" value="F:RNA helicase activity"/>
    <property type="evidence" value="ECO:0007669"/>
    <property type="project" value="UniProtKB-EC"/>
</dbReference>
<accession>A2ETP7</accession>
<gene>
    <name evidence="10" type="ORF">TVAG_314580</name>
</gene>
<dbReference type="VEuPathDB" id="TrichDB:TVAG_314580"/>
<keyword evidence="5 7" id="KW-0694">RNA-binding</keyword>
<dbReference type="Pfam" id="PF13959">
    <property type="entry name" value="CTE_SPB4"/>
    <property type="match status" value="1"/>
</dbReference>
<dbReference type="GO" id="GO:0005524">
    <property type="term" value="F:ATP binding"/>
    <property type="evidence" value="ECO:0007669"/>
    <property type="project" value="UniProtKB-UniRule"/>
</dbReference>
<keyword evidence="1 6" id="KW-0547">Nucleotide-binding</keyword>
<evidence type="ECO:0000256" key="7">
    <source>
        <dbReference type="RuleBase" id="RU365068"/>
    </source>
</evidence>
<evidence type="ECO:0000256" key="4">
    <source>
        <dbReference type="ARBA" id="ARBA00022840"/>
    </source>
</evidence>
<name>A2ETP7_TRIV3</name>